<reference evidence="3 4" key="1">
    <citation type="submission" date="2019-03" db="EMBL/GenBank/DDBJ databases">
        <title>Subsurface microbial communities from deep shales in Ohio and West Virginia, USA.</title>
        <authorList>
            <person name="Wrighton K."/>
        </authorList>
    </citation>
    <scope>NUCLEOTIDE SEQUENCE [LARGE SCALE GENOMIC DNA]</scope>
    <source>
        <strain evidence="3 4">MA284_T2</strain>
    </source>
</reference>
<evidence type="ECO:0000256" key="1">
    <source>
        <dbReference type="PIRSR" id="PIRSR620023-1"/>
    </source>
</evidence>
<dbReference type="GO" id="GO:0016787">
    <property type="term" value="F:hydrolase activity"/>
    <property type="evidence" value="ECO:0007669"/>
    <property type="project" value="UniProtKB-KW"/>
</dbReference>
<dbReference type="AlphaFoldDB" id="A0A4R6M1X5"/>
<gene>
    <name evidence="3" type="ORF">DFR79_101232</name>
</gene>
<feature type="binding site" evidence="2">
    <location>
        <position position="270"/>
    </location>
    <ligand>
        <name>substrate</name>
    </ligand>
</feature>
<proteinExistence type="predicted"/>
<dbReference type="OrthoDB" id="9805604at2"/>
<accession>A0A4R6M1X5</accession>
<dbReference type="NCBIfam" id="TIGR03590">
    <property type="entry name" value="PseG"/>
    <property type="match status" value="1"/>
</dbReference>
<dbReference type="Gene3D" id="3.40.50.2000">
    <property type="entry name" value="Glycogen Phosphorylase B"/>
    <property type="match status" value="1"/>
</dbReference>
<dbReference type="Gene3D" id="3.40.50.11190">
    <property type="match status" value="1"/>
</dbReference>
<dbReference type="RefSeq" id="WP_133513661.1">
    <property type="nucleotide sequence ID" value="NZ_SNWX01000001.1"/>
</dbReference>
<evidence type="ECO:0000313" key="4">
    <source>
        <dbReference type="Proteomes" id="UP000295064"/>
    </source>
</evidence>
<comment type="caution">
    <text evidence="3">The sequence shown here is derived from an EMBL/GenBank/DDBJ whole genome shotgun (WGS) entry which is preliminary data.</text>
</comment>
<evidence type="ECO:0000256" key="2">
    <source>
        <dbReference type="PIRSR" id="PIRSR620023-2"/>
    </source>
</evidence>
<evidence type="ECO:0000313" key="3">
    <source>
        <dbReference type="EMBL" id="TDO95231.1"/>
    </source>
</evidence>
<feature type="binding site" evidence="2">
    <location>
        <position position="158"/>
    </location>
    <ligand>
        <name>substrate</name>
    </ligand>
</feature>
<protein>
    <submittedName>
        <fullName evidence="3">UDP-2,4-diacetamido-2,4, 6-trideoxy-beta-L-altropyranose hydrolase</fullName>
    </submittedName>
</protein>
<dbReference type="PANTHER" id="PTHR21015">
    <property type="entry name" value="UDP-N-ACETYLGLUCOSAMINE--N-ACETYLMURAMYL-(PENTAPEPTIDE) PYROPHOSPHORYL-UNDECAPRENOL N-ACETYLGLUCOSAMINE TRANSFERASE 1"/>
    <property type="match status" value="1"/>
</dbReference>
<sequence length="323" mass="37233">MKNKIVALRVDGGKDVGMGHIMRTMALVNDLKKDEEIERFFYITKNEPSAVKKLKENNFEVITIEKNLTYEKEIEKVKEIIKKEEVNKLITDSYEIDQNYLIEMRKVVDKLVTIHDYAPFAFPSHVVINGNTYAEDLDYESYYGDTKFQLGTDYLLLREEFRNLPEKEIRDKVQNILVTVGGYDLRNLTPKIIKILNSINFDKIDDQYINKENLHVDIVIGPSFDNIDPILAEVEKSSLDISLNFNVKNMSKLMLKSDIAISSGGSTLYELAVTKTPALVLLQAGNQVRIAEKMDGKSVINLGYEQDEFIIREKINYLIYNRK</sequence>
<dbReference type="PANTHER" id="PTHR21015:SF22">
    <property type="entry name" value="GLYCOSYLTRANSFERASE"/>
    <property type="match status" value="1"/>
</dbReference>
<dbReference type="Proteomes" id="UP000295064">
    <property type="component" value="Unassembled WGS sequence"/>
</dbReference>
<dbReference type="GO" id="GO:0016757">
    <property type="term" value="F:glycosyltransferase activity"/>
    <property type="evidence" value="ECO:0007669"/>
    <property type="project" value="TreeGrafter"/>
</dbReference>
<feature type="active site" description="Proton acceptor" evidence="1">
    <location>
        <position position="20"/>
    </location>
</feature>
<dbReference type="InterPro" id="IPR020023">
    <property type="entry name" value="PseG"/>
</dbReference>
<name>A0A4R6M1X5_9FIRM</name>
<organism evidence="3 4">
    <name type="scientific">Halanaerobium saccharolyticum</name>
    <dbReference type="NCBI Taxonomy" id="43595"/>
    <lineage>
        <taxon>Bacteria</taxon>
        <taxon>Bacillati</taxon>
        <taxon>Bacillota</taxon>
        <taxon>Clostridia</taxon>
        <taxon>Halanaerobiales</taxon>
        <taxon>Halanaerobiaceae</taxon>
        <taxon>Halanaerobium</taxon>
    </lineage>
</organism>
<keyword evidence="3" id="KW-0378">Hydrolase</keyword>
<dbReference type="EMBL" id="SNWX01000001">
    <property type="protein sequence ID" value="TDO95231.1"/>
    <property type="molecule type" value="Genomic_DNA"/>
</dbReference>